<comment type="caution">
    <text evidence="10">The sequence shown here is derived from an EMBL/GenBank/DDBJ whole genome shotgun (WGS) entry which is preliminary data.</text>
</comment>
<dbReference type="GO" id="GO:0031419">
    <property type="term" value="F:cobalamin binding"/>
    <property type="evidence" value="ECO:0007669"/>
    <property type="project" value="InterPro"/>
</dbReference>
<dbReference type="SMART" id="SM00729">
    <property type="entry name" value="Elp3"/>
    <property type="match status" value="1"/>
</dbReference>
<evidence type="ECO:0000259" key="8">
    <source>
        <dbReference type="PROSITE" id="PS51332"/>
    </source>
</evidence>
<dbReference type="InterPro" id="IPR023404">
    <property type="entry name" value="rSAM_horseshoe"/>
</dbReference>
<keyword evidence="11" id="KW-1185">Reference proteome</keyword>
<dbReference type="PROSITE" id="PS51918">
    <property type="entry name" value="RADICAL_SAM"/>
    <property type="match status" value="1"/>
</dbReference>
<keyword evidence="2" id="KW-0489">Methyltransferase</keyword>
<gene>
    <name evidence="10" type="ORF">I5907_14650</name>
</gene>
<evidence type="ECO:0000259" key="9">
    <source>
        <dbReference type="PROSITE" id="PS51918"/>
    </source>
</evidence>
<feature type="domain" description="B12-binding" evidence="8">
    <location>
        <begin position="7"/>
        <end position="143"/>
    </location>
</feature>
<evidence type="ECO:0000256" key="5">
    <source>
        <dbReference type="ARBA" id="ARBA00022723"/>
    </source>
</evidence>
<keyword evidence="4" id="KW-0949">S-adenosyl-L-methionine</keyword>
<comment type="cofactor">
    <cofactor evidence="1">
        <name>[4Fe-4S] cluster</name>
        <dbReference type="ChEBI" id="CHEBI:49883"/>
    </cofactor>
</comment>
<evidence type="ECO:0000256" key="3">
    <source>
        <dbReference type="ARBA" id="ARBA00022679"/>
    </source>
</evidence>
<dbReference type="SUPFAM" id="SSF102114">
    <property type="entry name" value="Radical SAM enzymes"/>
    <property type="match status" value="1"/>
</dbReference>
<dbReference type="SFLD" id="SFLDS00029">
    <property type="entry name" value="Radical_SAM"/>
    <property type="match status" value="1"/>
</dbReference>
<dbReference type="InterPro" id="IPR051198">
    <property type="entry name" value="BchE-like"/>
</dbReference>
<dbReference type="GO" id="GO:0005829">
    <property type="term" value="C:cytosol"/>
    <property type="evidence" value="ECO:0007669"/>
    <property type="project" value="TreeGrafter"/>
</dbReference>
<sequence length="465" mass="54350">MNIVLTHGYFLAEDPKEREIMRPYPPLGILYISGYLDMHGIANEVFDSTFATLQKLEHFLLQEKPRMLGIYTNLMTKLNVLKIIAFVKNEPALSNTKIILGGPEVRNHKEKFLAYGADVIVFGEGEDTMVELANAFTSHLRPDLSVIPGIAYKNEIDNVTVNEERILIRDINQLPFPNRKKINMQLYFDAWKPKHGISMVNVSTMRGCPYSCKWCSRAVYGTSYRRRNPKLVVDEMQWLKENYSFDMIWFVDDVFTINPRWLREFAEEISVRNLNIPYEIITRADRLTEESVQLLKQSGCFRVWIGAESGSQKIIDAMDRRVKVEQVRDMIRLVKQYGMEAGTFIMLGYPGEDESDIKETLKHLKYANPSLYTVTVAYPIKGTPLYTEVEDLFIEELAWENSTDRDIDFTRTYSRRYYVHAINWIQQEMLYLRNQGPINKLKLKLRSVKARAGMYFERFRHRIPV</sequence>
<dbReference type="GO" id="GO:0051539">
    <property type="term" value="F:4 iron, 4 sulfur cluster binding"/>
    <property type="evidence" value="ECO:0007669"/>
    <property type="project" value="UniProtKB-KW"/>
</dbReference>
<organism evidence="10 11">
    <name type="scientific">Panacibacter microcysteis</name>
    <dbReference type="NCBI Taxonomy" id="2793269"/>
    <lineage>
        <taxon>Bacteria</taxon>
        <taxon>Pseudomonadati</taxon>
        <taxon>Bacteroidota</taxon>
        <taxon>Chitinophagia</taxon>
        <taxon>Chitinophagales</taxon>
        <taxon>Chitinophagaceae</taxon>
        <taxon>Panacibacter</taxon>
    </lineage>
</organism>
<keyword evidence="3" id="KW-0808">Transferase</keyword>
<evidence type="ECO:0000256" key="1">
    <source>
        <dbReference type="ARBA" id="ARBA00001966"/>
    </source>
</evidence>
<name>A0A931E8T8_9BACT</name>
<dbReference type="EMBL" id="JADWYR010000002">
    <property type="protein sequence ID" value="MBG9377481.1"/>
    <property type="molecule type" value="Genomic_DNA"/>
</dbReference>
<dbReference type="SFLD" id="SFLDG01123">
    <property type="entry name" value="methyltransferase_(Class_B)"/>
    <property type="match status" value="1"/>
</dbReference>
<dbReference type="SFLD" id="SFLDG01082">
    <property type="entry name" value="B12-binding_domain_containing"/>
    <property type="match status" value="1"/>
</dbReference>
<feature type="domain" description="Radical SAM core" evidence="9">
    <location>
        <begin position="194"/>
        <end position="416"/>
    </location>
</feature>
<reference evidence="10" key="1">
    <citation type="submission" date="2020-11" db="EMBL/GenBank/DDBJ databases">
        <title>Bacterial whole genome sequence for Panacibacter sp. DH6.</title>
        <authorList>
            <person name="Le V."/>
            <person name="Ko S."/>
            <person name="Ahn C.-Y."/>
            <person name="Oh H.-M."/>
        </authorList>
    </citation>
    <scope>NUCLEOTIDE SEQUENCE</scope>
    <source>
        <strain evidence="10">DH6</strain>
    </source>
</reference>
<keyword evidence="5" id="KW-0479">Metal-binding</keyword>
<keyword evidence="7" id="KW-0411">Iron-sulfur</keyword>
<dbReference type="Proteomes" id="UP000628448">
    <property type="component" value="Unassembled WGS sequence"/>
</dbReference>
<dbReference type="InterPro" id="IPR058240">
    <property type="entry name" value="rSAM_sf"/>
</dbReference>
<evidence type="ECO:0000256" key="4">
    <source>
        <dbReference type="ARBA" id="ARBA00022691"/>
    </source>
</evidence>
<dbReference type="InterPro" id="IPR034466">
    <property type="entry name" value="Methyltransferase_Class_B"/>
</dbReference>
<evidence type="ECO:0000313" key="10">
    <source>
        <dbReference type="EMBL" id="MBG9377481.1"/>
    </source>
</evidence>
<dbReference type="PANTHER" id="PTHR43409">
    <property type="entry name" value="ANAEROBIC MAGNESIUM-PROTOPORPHYRIN IX MONOMETHYL ESTER CYCLASE-RELATED"/>
    <property type="match status" value="1"/>
</dbReference>
<dbReference type="CDD" id="cd01335">
    <property type="entry name" value="Radical_SAM"/>
    <property type="match status" value="1"/>
</dbReference>
<dbReference type="Pfam" id="PF02310">
    <property type="entry name" value="B12-binding"/>
    <property type="match status" value="1"/>
</dbReference>
<evidence type="ECO:0000256" key="7">
    <source>
        <dbReference type="ARBA" id="ARBA00023014"/>
    </source>
</evidence>
<accession>A0A931E8T8</accession>
<protein>
    <submittedName>
        <fullName evidence="10">B12-binding domain-containing radical SAM protein</fullName>
    </submittedName>
</protein>
<dbReference type="GO" id="GO:0046872">
    <property type="term" value="F:metal ion binding"/>
    <property type="evidence" value="ECO:0007669"/>
    <property type="project" value="UniProtKB-KW"/>
</dbReference>
<dbReference type="GO" id="GO:0003824">
    <property type="term" value="F:catalytic activity"/>
    <property type="evidence" value="ECO:0007669"/>
    <property type="project" value="InterPro"/>
</dbReference>
<evidence type="ECO:0000313" key="11">
    <source>
        <dbReference type="Proteomes" id="UP000628448"/>
    </source>
</evidence>
<dbReference type="Pfam" id="PF04055">
    <property type="entry name" value="Radical_SAM"/>
    <property type="match status" value="1"/>
</dbReference>
<dbReference type="Gene3D" id="3.40.50.280">
    <property type="entry name" value="Cobalamin-binding domain"/>
    <property type="match status" value="1"/>
</dbReference>
<dbReference type="PANTHER" id="PTHR43409:SF7">
    <property type="entry name" value="BLL1977 PROTEIN"/>
    <property type="match status" value="1"/>
</dbReference>
<evidence type="ECO:0000256" key="2">
    <source>
        <dbReference type="ARBA" id="ARBA00022603"/>
    </source>
</evidence>
<evidence type="ECO:0000256" key="6">
    <source>
        <dbReference type="ARBA" id="ARBA00023004"/>
    </source>
</evidence>
<proteinExistence type="predicted"/>
<dbReference type="InterPro" id="IPR006158">
    <property type="entry name" value="Cobalamin-bd"/>
</dbReference>
<dbReference type="RefSeq" id="WP_196991562.1">
    <property type="nucleotide sequence ID" value="NZ_JADWYR010000002.1"/>
</dbReference>
<dbReference type="Gene3D" id="3.80.30.20">
    <property type="entry name" value="tm_1862 like domain"/>
    <property type="match status" value="1"/>
</dbReference>
<keyword evidence="6" id="KW-0408">Iron</keyword>
<dbReference type="PROSITE" id="PS51332">
    <property type="entry name" value="B12_BINDING"/>
    <property type="match status" value="1"/>
</dbReference>
<dbReference type="InterPro" id="IPR006638">
    <property type="entry name" value="Elp3/MiaA/NifB-like_rSAM"/>
</dbReference>
<dbReference type="AlphaFoldDB" id="A0A931E8T8"/>
<dbReference type="InterPro" id="IPR007197">
    <property type="entry name" value="rSAM"/>
</dbReference>